<dbReference type="OrthoDB" id="120976at2759"/>
<protein>
    <submittedName>
        <fullName evidence="1">Uncharacterized protein</fullName>
    </submittedName>
</protein>
<dbReference type="SUPFAM" id="SSF52047">
    <property type="entry name" value="RNI-like"/>
    <property type="match status" value="1"/>
</dbReference>
<dbReference type="EMBL" id="QKWP01002949">
    <property type="protein sequence ID" value="RIB01762.1"/>
    <property type="molecule type" value="Genomic_DNA"/>
</dbReference>
<dbReference type="Proteomes" id="UP000266673">
    <property type="component" value="Unassembled WGS sequence"/>
</dbReference>
<evidence type="ECO:0000313" key="1">
    <source>
        <dbReference type="EMBL" id="RIB01762.1"/>
    </source>
</evidence>
<keyword evidence="2" id="KW-1185">Reference proteome</keyword>
<dbReference type="InterPro" id="IPR032675">
    <property type="entry name" value="LRR_dom_sf"/>
</dbReference>
<reference evidence="1 2" key="1">
    <citation type="submission" date="2018-06" db="EMBL/GenBank/DDBJ databases">
        <title>Comparative genomics reveals the genomic features of Rhizophagus irregularis, R. cerebriforme, R. diaphanum and Gigaspora rosea, and their symbiotic lifestyle signature.</title>
        <authorList>
            <person name="Morin E."/>
            <person name="San Clemente H."/>
            <person name="Chen E.C.H."/>
            <person name="De La Providencia I."/>
            <person name="Hainaut M."/>
            <person name="Kuo A."/>
            <person name="Kohler A."/>
            <person name="Murat C."/>
            <person name="Tang N."/>
            <person name="Roy S."/>
            <person name="Loubradou J."/>
            <person name="Henrissat B."/>
            <person name="Grigoriev I.V."/>
            <person name="Corradi N."/>
            <person name="Roux C."/>
            <person name="Martin F.M."/>
        </authorList>
    </citation>
    <scope>NUCLEOTIDE SEQUENCE [LARGE SCALE GENOMIC DNA]</scope>
    <source>
        <strain evidence="1 2">DAOM 194757</strain>
    </source>
</reference>
<organism evidence="1 2">
    <name type="scientific">Gigaspora rosea</name>
    <dbReference type="NCBI Taxonomy" id="44941"/>
    <lineage>
        <taxon>Eukaryota</taxon>
        <taxon>Fungi</taxon>
        <taxon>Fungi incertae sedis</taxon>
        <taxon>Mucoromycota</taxon>
        <taxon>Glomeromycotina</taxon>
        <taxon>Glomeromycetes</taxon>
        <taxon>Diversisporales</taxon>
        <taxon>Gigasporaceae</taxon>
        <taxon>Gigaspora</taxon>
    </lineage>
</organism>
<name>A0A397TUH2_9GLOM</name>
<accession>A0A397TUH2</accession>
<dbReference type="AlphaFoldDB" id="A0A397TUH2"/>
<evidence type="ECO:0000313" key="2">
    <source>
        <dbReference type="Proteomes" id="UP000266673"/>
    </source>
</evidence>
<dbReference type="Gene3D" id="3.80.10.10">
    <property type="entry name" value="Ribonuclease Inhibitor"/>
    <property type="match status" value="1"/>
</dbReference>
<sequence>MALISLSHLHSSIEKSLVEVLSKNFTITFLDLSNAQINNEVKRVFQCTLQNNIYLDKSYSKNINHSSNGFGSESGRALVDAIYKNTTLTFFLNISDNQLEHGVRVFQKLLAKAQL</sequence>
<proteinExistence type="predicted"/>
<comment type="caution">
    <text evidence="1">The sequence shown here is derived from an EMBL/GenBank/DDBJ whole genome shotgun (WGS) entry which is preliminary data.</text>
</comment>
<gene>
    <name evidence="1" type="ORF">C2G38_2229740</name>
</gene>